<dbReference type="PANTHER" id="PTHR43690:SF18">
    <property type="entry name" value="INSULIN-DEGRADING ENZYME-RELATED"/>
    <property type="match status" value="1"/>
</dbReference>
<keyword evidence="5" id="KW-0862">Zinc</keyword>
<evidence type="ECO:0000259" key="10">
    <source>
        <dbReference type="Pfam" id="PF22456"/>
    </source>
</evidence>
<keyword evidence="6" id="KW-0482">Metalloprotease</keyword>
<dbReference type="Gene3D" id="3.30.830.10">
    <property type="entry name" value="Metalloenzyme, LuxS/M16 peptidase-like"/>
    <property type="match status" value="4"/>
</dbReference>
<feature type="domain" description="Peptidase M16 C-terminal" evidence="8">
    <location>
        <begin position="234"/>
        <end position="396"/>
    </location>
</feature>
<keyword evidence="4" id="KW-0378">Hydrolase</keyword>
<dbReference type="AlphaFoldDB" id="A0AAN7V2C8"/>
<dbReference type="GO" id="GO:0005829">
    <property type="term" value="C:cytosol"/>
    <property type="evidence" value="ECO:0007669"/>
    <property type="project" value="TreeGrafter"/>
</dbReference>
<dbReference type="Pfam" id="PF16187">
    <property type="entry name" value="Peptidase_M16_M"/>
    <property type="match status" value="1"/>
</dbReference>
<dbReference type="Pfam" id="PF05193">
    <property type="entry name" value="Peptidase_M16_C"/>
    <property type="match status" value="1"/>
</dbReference>
<keyword evidence="2" id="KW-0645">Protease</keyword>
<dbReference type="GO" id="GO:0005739">
    <property type="term" value="C:mitochondrion"/>
    <property type="evidence" value="ECO:0007669"/>
    <property type="project" value="TreeGrafter"/>
</dbReference>
<dbReference type="Pfam" id="PF00675">
    <property type="entry name" value="Peptidase_M16"/>
    <property type="match status" value="1"/>
</dbReference>
<reference evidence="11 12" key="1">
    <citation type="submission" date="2023-10" db="EMBL/GenBank/DDBJ databases">
        <title>Draft genome sequence of Xylaria bambusicola isolate GMP-LS, the root and basal stem rot pathogen of sugarcane in Indonesia.</title>
        <authorList>
            <person name="Selvaraj P."/>
            <person name="Muralishankar V."/>
            <person name="Muruganantham S."/>
            <person name="Sp S."/>
            <person name="Haryani S."/>
            <person name="Lau K.J.X."/>
            <person name="Naqvi N.I."/>
        </authorList>
    </citation>
    <scope>NUCLEOTIDE SEQUENCE [LARGE SCALE GENOMIC DNA]</scope>
    <source>
        <strain evidence="11">GMP-LS</strain>
    </source>
</reference>
<keyword evidence="12" id="KW-1185">Reference proteome</keyword>
<organism evidence="11 12">
    <name type="scientific">Xylaria bambusicola</name>
    <dbReference type="NCBI Taxonomy" id="326684"/>
    <lineage>
        <taxon>Eukaryota</taxon>
        <taxon>Fungi</taxon>
        <taxon>Dikarya</taxon>
        <taxon>Ascomycota</taxon>
        <taxon>Pezizomycotina</taxon>
        <taxon>Sordariomycetes</taxon>
        <taxon>Xylariomycetidae</taxon>
        <taxon>Xylariales</taxon>
        <taxon>Xylariaceae</taxon>
        <taxon>Xylaria</taxon>
    </lineage>
</organism>
<dbReference type="Proteomes" id="UP001305414">
    <property type="component" value="Unassembled WGS sequence"/>
</dbReference>
<evidence type="ECO:0000259" key="7">
    <source>
        <dbReference type="Pfam" id="PF00675"/>
    </source>
</evidence>
<evidence type="ECO:0000259" key="9">
    <source>
        <dbReference type="Pfam" id="PF16187"/>
    </source>
</evidence>
<evidence type="ECO:0000313" key="12">
    <source>
        <dbReference type="Proteomes" id="UP001305414"/>
    </source>
</evidence>
<evidence type="ECO:0000256" key="4">
    <source>
        <dbReference type="ARBA" id="ARBA00022801"/>
    </source>
</evidence>
<evidence type="ECO:0000256" key="2">
    <source>
        <dbReference type="ARBA" id="ARBA00022670"/>
    </source>
</evidence>
<dbReference type="GO" id="GO:0051603">
    <property type="term" value="P:proteolysis involved in protein catabolic process"/>
    <property type="evidence" value="ECO:0007669"/>
    <property type="project" value="TreeGrafter"/>
</dbReference>
<evidence type="ECO:0000313" key="11">
    <source>
        <dbReference type="EMBL" id="KAK5633439.1"/>
    </source>
</evidence>
<dbReference type="GO" id="GO:0043171">
    <property type="term" value="P:peptide catabolic process"/>
    <property type="evidence" value="ECO:0007669"/>
    <property type="project" value="TreeGrafter"/>
</dbReference>
<dbReference type="InterPro" id="IPR011249">
    <property type="entry name" value="Metalloenz_LuxS/M16"/>
</dbReference>
<feature type="domain" description="Peptidase M16 N-terminal" evidence="7">
    <location>
        <begin position="58"/>
        <end position="196"/>
    </location>
</feature>
<dbReference type="InterPro" id="IPR050626">
    <property type="entry name" value="Peptidase_M16"/>
</dbReference>
<feature type="domain" description="Coenzyme PQQ synthesis protein F-like C-terminal lobe" evidence="10">
    <location>
        <begin position="802"/>
        <end position="900"/>
    </location>
</feature>
<dbReference type="InterPro" id="IPR011765">
    <property type="entry name" value="Pept_M16_N"/>
</dbReference>
<dbReference type="EMBL" id="JAWHQM010000032">
    <property type="protein sequence ID" value="KAK5633439.1"/>
    <property type="molecule type" value="Genomic_DNA"/>
</dbReference>
<dbReference type="PANTHER" id="PTHR43690">
    <property type="entry name" value="NARDILYSIN"/>
    <property type="match status" value="1"/>
</dbReference>
<dbReference type="InterPro" id="IPR007863">
    <property type="entry name" value="Peptidase_M16_C"/>
</dbReference>
<keyword evidence="3" id="KW-0479">Metal-binding</keyword>
<name>A0AAN7V2C8_9PEZI</name>
<accession>A0AAN7V2C8</accession>
<proteinExistence type="inferred from homology"/>
<dbReference type="InterPro" id="IPR032632">
    <property type="entry name" value="Peptidase_M16_M"/>
</dbReference>
<dbReference type="GO" id="GO:0004222">
    <property type="term" value="F:metalloendopeptidase activity"/>
    <property type="evidence" value="ECO:0007669"/>
    <property type="project" value="TreeGrafter"/>
</dbReference>
<evidence type="ECO:0000256" key="3">
    <source>
        <dbReference type="ARBA" id="ARBA00022723"/>
    </source>
</evidence>
<evidence type="ECO:0000256" key="6">
    <source>
        <dbReference type="ARBA" id="ARBA00023049"/>
    </source>
</evidence>
<dbReference type="InterPro" id="IPR054734">
    <property type="entry name" value="PqqF-like_C_4"/>
</dbReference>
<dbReference type="GO" id="GO:0046872">
    <property type="term" value="F:metal ion binding"/>
    <property type="evidence" value="ECO:0007669"/>
    <property type="project" value="UniProtKB-KW"/>
</dbReference>
<dbReference type="Pfam" id="PF22456">
    <property type="entry name" value="PqqF-like_C_4"/>
    <property type="match status" value="1"/>
</dbReference>
<evidence type="ECO:0000256" key="5">
    <source>
        <dbReference type="ARBA" id="ARBA00022833"/>
    </source>
</evidence>
<sequence>MFGTGLLSDYTQLLTMSSVQDHAIMGPPLIERVTDELETPSIDDRQYRVIRLPNHLEVLLVHDPKTDRASAALDVNVGNFSDNKDIPGMAHAVEHLLFMGTKKYPGENTYNLYLASHLGDSNAYTGATSTNFYFEIAAKPINGEEPSAINPPPLFGALDRFAQFFIAPLFLPSTLDAELRILDLEYMKNFQNDWQRLNQLEKSQSNPKHPYCYFPAGNFKVLKTIPESKGLDVRQKLIDFYNARYSANRMKLCVLGRERLDELQSLVVDLFSNVPNKDLPQNRWEDQVLFTEDQLAVQCFAKPAAGLRQLQLSFPFLDEEWLFKTRPSRYITHLIGHKGPGSIIAYIKSKGWASSLVASVDQGLENYYEIVKVFFQYVSMLQQMQPLQWIFDELKEIADIEFRFQQKLPASYFTSMICSVMQKPLPRQWLLCGESLLRQFDPVAISKGVVLLQPKNLRMTIVSQEFPGKCLPGERNERENWYGTEYISEKIPEGLLAELLKAVNTPAGGQIPSLHLPTKNRFLPSNPEVTRKEFGRPVLAPRLIRNNQVGRTWWKKDDTFWVPKATTIISMRNPLMFASAGNYIKSTLCTDLVCHAFEESLYDARLVGMWYRVRLDSRGWKVEVSGWNNQLAILLEQVLTEMCNLDITDTMFEMVQERTTRIYKGRGVRQPFRQAQDYIDWLISDHTYVEEQFITELPTITVEDTRYFYKQVMSQLHFEAFIHGDVNKEDALKLTDIIETILQARVLPEEEWSVPRSLKLPAGSNYLYRKSLKDPANVNHCIGYYLYVGQKEDRVTLARAQLLSQILREPVFDQLRTKEKLGYAVSGNLRVSASTYGYSLLIQSESNPMYLSSRIDSFLQKQGQALQDMPVATFESHKESVITCCLEKPNNLDEETAKHWAQIISESYDFEAVRLAKLDAAQVKRVTKADMIEFYSIFIDPKSTSRAKLMVHLIASNASTKPTECKDQEPAYPNGTKVTEISSVRGFKAGLEAAAKPGLGLGEHKQDC</sequence>
<protein>
    <recommendedName>
        <fullName evidence="13">Peptidase M16 N-terminal domain-containing protein</fullName>
    </recommendedName>
</protein>
<comment type="similarity">
    <text evidence="1">Belongs to the peptidase M16 family.</text>
</comment>
<dbReference type="FunFam" id="3.30.830.10:FF:000005">
    <property type="entry name" value="nardilysin isoform X1"/>
    <property type="match status" value="1"/>
</dbReference>
<gene>
    <name evidence="11" type="ORF">RRF57_009153</name>
</gene>
<feature type="domain" description="Peptidase M16 middle/third" evidence="9">
    <location>
        <begin position="402"/>
        <end position="694"/>
    </location>
</feature>
<evidence type="ECO:0000256" key="1">
    <source>
        <dbReference type="ARBA" id="ARBA00007261"/>
    </source>
</evidence>
<comment type="caution">
    <text evidence="11">The sequence shown here is derived from an EMBL/GenBank/DDBJ whole genome shotgun (WGS) entry which is preliminary data.</text>
</comment>
<dbReference type="FunFam" id="3.30.830.10:FF:000004">
    <property type="entry name" value="Putative insulin-degrading enzyme"/>
    <property type="match status" value="1"/>
</dbReference>
<dbReference type="SUPFAM" id="SSF63411">
    <property type="entry name" value="LuxS/MPP-like metallohydrolase"/>
    <property type="match status" value="4"/>
</dbReference>
<evidence type="ECO:0000259" key="8">
    <source>
        <dbReference type="Pfam" id="PF05193"/>
    </source>
</evidence>
<evidence type="ECO:0008006" key="13">
    <source>
        <dbReference type="Google" id="ProtNLM"/>
    </source>
</evidence>